<keyword evidence="1" id="KW-0808">Transferase</keyword>
<evidence type="ECO:0000256" key="1">
    <source>
        <dbReference type="ARBA" id="ARBA00022679"/>
    </source>
</evidence>
<evidence type="ECO:0000313" key="4">
    <source>
        <dbReference type="EMBL" id="GHH43210.1"/>
    </source>
</evidence>
<dbReference type="InterPro" id="IPR013328">
    <property type="entry name" value="6PGD_dom2"/>
</dbReference>
<dbReference type="PANTHER" id="PTHR11364:SF27">
    <property type="entry name" value="SULFURTRANSFERASE"/>
    <property type="match status" value="1"/>
</dbReference>
<dbReference type="PANTHER" id="PTHR11364">
    <property type="entry name" value="THIOSULFATE SULFERTANSFERASE"/>
    <property type="match status" value="1"/>
</dbReference>
<dbReference type="EMBL" id="BNAR01000005">
    <property type="protein sequence ID" value="GHH43210.1"/>
    <property type="molecule type" value="Genomic_DNA"/>
</dbReference>
<proteinExistence type="predicted"/>
<dbReference type="InterPro" id="IPR036291">
    <property type="entry name" value="NAD(P)-bd_dom_sf"/>
</dbReference>
<dbReference type="PROSITE" id="PS00380">
    <property type="entry name" value="RHODANESE_1"/>
    <property type="match status" value="1"/>
</dbReference>
<dbReference type="CDD" id="cd01448">
    <property type="entry name" value="TST_Repeat_1"/>
    <property type="match status" value="1"/>
</dbReference>
<dbReference type="Pfam" id="PF08546">
    <property type="entry name" value="ApbA_C"/>
    <property type="match status" value="1"/>
</dbReference>
<keyword evidence="2" id="KW-0677">Repeat</keyword>
<dbReference type="InterPro" id="IPR036873">
    <property type="entry name" value="Rhodanese-like_dom_sf"/>
</dbReference>
<dbReference type="SUPFAM" id="SSF52821">
    <property type="entry name" value="Rhodanese/Cell cycle control phosphatase"/>
    <property type="match status" value="2"/>
</dbReference>
<dbReference type="RefSeq" id="WP_191299674.1">
    <property type="nucleotide sequence ID" value="NZ_BNAR01000005.1"/>
</dbReference>
<dbReference type="SUPFAM" id="SSF51735">
    <property type="entry name" value="NAD(P)-binding Rossmann-fold domains"/>
    <property type="match status" value="1"/>
</dbReference>
<organism evidence="4 5">
    <name type="scientific">Lentzea cavernae</name>
    <dbReference type="NCBI Taxonomy" id="2020703"/>
    <lineage>
        <taxon>Bacteria</taxon>
        <taxon>Bacillati</taxon>
        <taxon>Actinomycetota</taxon>
        <taxon>Actinomycetes</taxon>
        <taxon>Pseudonocardiales</taxon>
        <taxon>Pseudonocardiaceae</taxon>
        <taxon>Lentzea</taxon>
    </lineage>
</organism>
<protein>
    <recommendedName>
        <fullName evidence="3">Rhodanese domain-containing protein</fullName>
    </recommendedName>
</protein>
<dbReference type="Proteomes" id="UP000605568">
    <property type="component" value="Unassembled WGS sequence"/>
</dbReference>
<feature type="domain" description="Rhodanese" evidence="3">
    <location>
        <begin position="340"/>
        <end position="458"/>
    </location>
</feature>
<dbReference type="Gene3D" id="1.10.1040.10">
    <property type="entry name" value="N-(1-d-carboxylethyl)-l-norvaline Dehydrogenase, domain 2"/>
    <property type="match status" value="1"/>
</dbReference>
<gene>
    <name evidence="4" type="ORF">GCM10017774_40820</name>
</gene>
<comment type="caution">
    <text evidence="4">The sequence shown here is derived from an EMBL/GenBank/DDBJ whole genome shotgun (WGS) entry which is preliminary data.</text>
</comment>
<dbReference type="SMART" id="SM00450">
    <property type="entry name" value="RHOD"/>
    <property type="match status" value="2"/>
</dbReference>
<dbReference type="PROSITE" id="PS50206">
    <property type="entry name" value="RHODANESE_3"/>
    <property type="match status" value="2"/>
</dbReference>
<evidence type="ECO:0000259" key="3">
    <source>
        <dbReference type="PROSITE" id="PS50206"/>
    </source>
</evidence>
<reference evidence="5" key="1">
    <citation type="journal article" date="2019" name="Int. J. Syst. Evol. Microbiol.">
        <title>The Global Catalogue of Microorganisms (GCM) 10K type strain sequencing project: providing services to taxonomists for standard genome sequencing and annotation.</title>
        <authorList>
            <consortium name="The Broad Institute Genomics Platform"/>
            <consortium name="The Broad Institute Genome Sequencing Center for Infectious Disease"/>
            <person name="Wu L."/>
            <person name="Ma J."/>
        </authorList>
    </citation>
    <scope>NUCLEOTIDE SEQUENCE [LARGE SCALE GENOMIC DNA]</scope>
    <source>
        <strain evidence="5">CGMCC 4.7367</strain>
    </source>
</reference>
<dbReference type="Pfam" id="PF00581">
    <property type="entry name" value="Rhodanese"/>
    <property type="match status" value="2"/>
</dbReference>
<dbReference type="InterPro" id="IPR013332">
    <property type="entry name" value="KPR_N"/>
</dbReference>
<dbReference type="InterPro" id="IPR045078">
    <property type="entry name" value="TST/MPST-like"/>
</dbReference>
<dbReference type="Gene3D" id="3.40.50.720">
    <property type="entry name" value="NAD(P)-binding Rossmann-like Domain"/>
    <property type="match status" value="1"/>
</dbReference>
<evidence type="ECO:0000313" key="5">
    <source>
        <dbReference type="Proteomes" id="UP000605568"/>
    </source>
</evidence>
<dbReference type="InterPro" id="IPR013752">
    <property type="entry name" value="KPA_reductase"/>
</dbReference>
<dbReference type="Gene3D" id="3.40.250.10">
    <property type="entry name" value="Rhodanese-like domain"/>
    <property type="match status" value="2"/>
</dbReference>
<evidence type="ECO:0000256" key="2">
    <source>
        <dbReference type="ARBA" id="ARBA00022737"/>
    </source>
</evidence>
<dbReference type="CDD" id="cd01449">
    <property type="entry name" value="TST_Repeat_2"/>
    <property type="match status" value="1"/>
</dbReference>
<keyword evidence="5" id="KW-1185">Reference proteome</keyword>
<dbReference type="SUPFAM" id="SSF48179">
    <property type="entry name" value="6-phosphogluconate dehydrogenase C-terminal domain-like"/>
    <property type="match status" value="1"/>
</dbReference>
<name>A0ABQ3MF42_9PSEU</name>
<accession>A0ABQ3MF42</accession>
<dbReference type="InterPro" id="IPR001307">
    <property type="entry name" value="Thiosulphate_STrfase_CS"/>
</dbReference>
<dbReference type="InterPro" id="IPR001763">
    <property type="entry name" value="Rhodanese-like_dom"/>
</dbReference>
<dbReference type="Pfam" id="PF02558">
    <property type="entry name" value="ApbA"/>
    <property type="match status" value="1"/>
</dbReference>
<dbReference type="InterPro" id="IPR008927">
    <property type="entry name" value="6-PGluconate_DH-like_C_sf"/>
</dbReference>
<sequence>MTRYVIIGGGAVGATLAAELHRADRQVVLVARGANLEALRERGLRYVTPRGTEVVHLPVAGGPDEVELHHDDVLVLATKSQDTEEVVRTWAWRPVGGSTAAAALPVVVLQNGLENERIALRRFETVFGAVVWVPTSHLEPGEVVSPAEPAVGALWLGAYPSGIHPRLSPIAADLTAARFHVEVVGDVQRWKAAKLVSNTANGLGALYAPSSLRDAAARITRQEAELVLGVGGITPGQVTEAVVIHDIPGHGRQGGSTWQSLHRGGAPETDYLNGEIVLQARLSGRTAPYNAALAERVQRAVADGATPGGLGDADLLATLPDLTRRTVLVEPAELNDLLQHESAPLVLDVRWALGDPAGHDHYRAGHVPGAVYVDLDTELAAPPGGTAGRHPLPDVADLQAAARRWGVTASRPVVVYDDNGGTSAARAWWLLRWAGLSDVRILDGALKAWQAKGFALATGDESAEPGDVDLSAGHLPTLTADEAATLADKGVLLDARAADRFRGDVEPVDPRAGHIPGARSAPTAANLRDGAFLPTEELRARFAGLEHEDVGVYCGSGVTAAHEIAALAVAGVDAALYPGSWSAWSNDPDRPVAFGE</sequence>
<feature type="domain" description="Rhodanese" evidence="3">
    <location>
        <begin position="486"/>
        <end position="593"/>
    </location>
</feature>